<keyword evidence="1" id="KW-1133">Transmembrane helix</keyword>
<proteinExistence type="predicted"/>
<organism evidence="2 3">
    <name type="scientific">Rotaria socialis</name>
    <dbReference type="NCBI Taxonomy" id="392032"/>
    <lineage>
        <taxon>Eukaryota</taxon>
        <taxon>Metazoa</taxon>
        <taxon>Spiralia</taxon>
        <taxon>Gnathifera</taxon>
        <taxon>Rotifera</taxon>
        <taxon>Eurotatoria</taxon>
        <taxon>Bdelloidea</taxon>
        <taxon>Philodinida</taxon>
        <taxon>Philodinidae</taxon>
        <taxon>Rotaria</taxon>
    </lineage>
</organism>
<comment type="caution">
    <text evidence="2">The sequence shown here is derived from an EMBL/GenBank/DDBJ whole genome shotgun (WGS) entry which is preliminary data.</text>
</comment>
<evidence type="ECO:0000313" key="2">
    <source>
        <dbReference type="EMBL" id="CAF4744810.1"/>
    </source>
</evidence>
<feature type="transmembrane region" description="Helical" evidence="1">
    <location>
        <begin position="7"/>
        <end position="29"/>
    </location>
</feature>
<keyword evidence="1" id="KW-0812">Transmembrane</keyword>
<reference evidence="2" key="1">
    <citation type="submission" date="2021-02" db="EMBL/GenBank/DDBJ databases">
        <authorList>
            <person name="Nowell W R."/>
        </authorList>
    </citation>
    <scope>NUCLEOTIDE SEQUENCE</scope>
</reference>
<evidence type="ECO:0000256" key="1">
    <source>
        <dbReference type="SAM" id="Phobius"/>
    </source>
</evidence>
<dbReference type="EMBL" id="CAJOBR010003608">
    <property type="protein sequence ID" value="CAF4744810.1"/>
    <property type="molecule type" value="Genomic_DNA"/>
</dbReference>
<keyword evidence="1" id="KW-0472">Membrane</keyword>
<protein>
    <submittedName>
        <fullName evidence="2">Uncharacterized protein</fullName>
    </submittedName>
</protein>
<dbReference type="Proteomes" id="UP000663848">
    <property type="component" value="Unassembled WGS sequence"/>
</dbReference>
<dbReference type="AlphaFoldDB" id="A0A821L3F7"/>
<sequence length="288" mass="33534">MLSKSKYYLLLFSILCIVCLCIPVIVAIYQNIDHYILPIKISKYYLPLCDHSSIIIDNRIVFDDASHFIHHYPEFICSQNFRNLVDWVYGWPENLFNEHMENTMNDSYIAVADLPHGSIIYIKPDGISRFFQTIDPRLQNQFVLITSQSEISVTENELNYLARSDSKIIHWFGQNGCINASQSERFTNIPIGLNCFVMAESMQSIQRKYPNYTLSSLFKKSINEPSYYIQPFDITQKILNNSYHSSDKLLLLNFAPDIDPTGLRAKLWKNFVKIKLIHLLHVFISSQE</sequence>
<accession>A0A821L3F7</accession>
<gene>
    <name evidence="2" type="ORF">QYT958_LOCUS20580</name>
</gene>
<name>A0A821L3F7_9BILA</name>
<evidence type="ECO:0000313" key="3">
    <source>
        <dbReference type="Proteomes" id="UP000663848"/>
    </source>
</evidence>